<keyword evidence="4" id="KW-1185">Reference proteome</keyword>
<sequence>MTRQFADNVIIYTASDESLSKLLREDGVMSRVIVDARPILHLEAAAPHSIIVHFEDGATDCVEFLVHGPRTEINGPYTHQLGLDLNDRGDIKISGPLYTTTVPSVFAVGDCACSTKDVLQAMATGALGAKGISAELVADM</sequence>
<comment type="caution">
    <text evidence="3">The sequence shown here is derived from an EMBL/GenBank/DDBJ whole genome shotgun (WGS) entry which is preliminary data.</text>
</comment>
<dbReference type="OrthoDB" id="10260355at2759"/>
<dbReference type="GeneID" id="54329421"/>
<evidence type="ECO:0000259" key="1">
    <source>
        <dbReference type="Pfam" id="PF07992"/>
    </source>
</evidence>
<dbReference type="SUPFAM" id="SSF51905">
    <property type="entry name" value="FAD/NAD(P)-binding domain"/>
    <property type="match status" value="1"/>
</dbReference>
<dbReference type="RefSeq" id="XP_033424661.1">
    <property type="nucleotide sequence ID" value="XM_033571346.1"/>
</dbReference>
<protein>
    <recommendedName>
        <fullName evidence="1">FAD/NAD(P)-binding domain-containing protein</fullName>
    </recommendedName>
</protein>
<dbReference type="Proteomes" id="UP000308092">
    <property type="component" value="Unassembled WGS sequence"/>
</dbReference>
<evidence type="ECO:0000313" key="4">
    <source>
        <dbReference type="Proteomes" id="UP000308092"/>
    </source>
</evidence>
<dbReference type="Gene3D" id="3.50.50.60">
    <property type="entry name" value="FAD/NAD(P)-binding domain"/>
    <property type="match status" value="1"/>
</dbReference>
<feature type="domain" description="FAD/NAD(P)-binding" evidence="1">
    <location>
        <begin position="20"/>
        <end position="125"/>
    </location>
</feature>
<dbReference type="GO" id="GO:0016491">
    <property type="term" value="F:oxidoreductase activity"/>
    <property type="evidence" value="ECO:0007669"/>
    <property type="project" value="InterPro"/>
</dbReference>
<dbReference type="AlphaFoldDB" id="A0A4S3JT96"/>
<dbReference type="EMBL" id="SOSA01000096">
    <property type="protein sequence ID" value="THC96851.1"/>
    <property type="molecule type" value="Genomic_DNA"/>
</dbReference>
<dbReference type="VEuPathDB" id="FungiDB:EYZ11_003675"/>
<dbReference type="STRING" id="1220188.A0A4S3JT96"/>
<name>A0A4S3JT96_9EURO</name>
<dbReference type="InterPro" id="IPR036188">
    <property type="entry name" value="FAD/NAD-bd_sf"/>
</dbReference>
<proteinExistence type="predicted"/>
<dbReference type="Proteomes" id="UP000324241">
    <property type="component" value="Unassembled WGS sequence"/>
</dbReference>
<evidence type="ECO:0000313" key="3">
    <source>
        <dbReference type="EMBL" id="THC96851.1"/>
    </source>
</evidence>
<dbReference type="InterPro" id="IPR023753">
    <property type="entry name" value="FAD/NAD-binding_dom"/>
</dbReference>
<organism evidence="3 4">
    <name type="scientific">Aspergillus tanneri</name>
    <dbReference type="NCBI Taxonomy" id="1220188"/>
    <lineage>
        <taxon>Eukaryota</taxon>
        <taxon>Fungi</taxon>
        <taxon>Dikarya</taxon>
        <taxon>Ascomycota</taxon>
        <taxon>Pezizomycotina</taxon>
        <taxon>Eurotiomycetes</taxon>
        <taxon>Eurotiomycetidae</taxon>
        <taxon>Eurotiales</taxon>
        <taxon>Aspergillaceae</taxon>
        <taxon>Aspergillus</taxon>
        <taxon>Aspergillus subgen. Circumdati</taxon>
    </lineage>
</organism>
<reference evidence="3 4" key="1">
    <citation type="submission" date="2019-03" db="EMBL/GenBank/DDBJ databases">
        <title>The genome sequence of a newly discovered highly antifungal drug resistant Aspergillus species, Aspergillus tanneri NIH 1004.</title>
        <authorList>
            <person name="Mounaud S."/>
            <person name="Singh I."/>
            <person name="Joardar V."/>
            <person name="Pakala S."/>
            <person name="Pakala S."/>
            <person name="Venepally P."/>
            <person name="Hoover J."/>
            <person name="Nierman W."/>
            <person name="Chung J."/>
            <person name="Losada L."/>
        </authorList>
    </citation>
    <scope>NUCLEOTIDE SEQUENCE [LARGE SCALE GENOMIC DNA]</scope>
    <source>
        <strain evidence="3 4">NIH1004</strain>
    </source>
</reference>
<gene>
    <name evidence="2" type="ORF">ATNIH1004_006719</name>
    <name evidence="3" type="ORF">EYZ11_003675</name>
</gene>
<dbReference type="EMBL" id="QUQM01000007">
    <property type="protein sequence ID" value="KAA8645300.1"/>
    <property type="molecule type" value="Genomic_DNA"/>
</dbReference>
<dbReference type="Pfam" id="PF07992">
    <property type="entry name" value="Pyr_redox_2"/>
    <property type="match status" value="1"/>
</dbReference>
<evidence type="ECO:0000313" key="5">
    <source>
        <dbReference type="Proteomes" id="UP000324241"/>
    </source>
</evidence>
<evidence type="ECO:0000313" key="2">
    <source>
        <dbReference type="EMBL" id="KAA8645300.1"/>
    </source>
</evidence>
<reference evidence="2 5" key="2">
    <citation type="submission" date="2019-08" db="EMBL/GenBank/DDBJ databases">
        <title>The genome sequence of a newly discovered highly antifungal drug resistant Aspergillus species, Aspergillus tanneri NIH 1004.</title>
        <authorList>
            <person name="Mounaud S."/>
            <person name="Singh I."/>
            <person name="Joardar V."/>
            <person name="Pakala S."/>
            <person name="Pakala S."/>
            <person name="Venepally P."/>
            <person name="Chung J.K."/>
            <person name="Losada L."/>
            <person name="Nierman W.C."/>
        </authorList>
    </citation>
    <scope>NUCLEOTIDE SEQUENCE [LARGE SCALE GENOMIC DNA]</scope>
    <source>
        <strain evidence="2 5">NIH1004</strain>
    </source>
</reference>
<accession>A0A4S3JT96</accession>